<evidence type="ECO:0000313" key="2">
    <source>
        <dbReference type="Proteomes" id="UP001529510"/>
    </source>
</evidence>
<proteinExistence type="predicted"/>
<feature type="non-terminal residue" evidence="1">
    <location>
        <position position="68"/>
    </location>
</feature>
<keyword evidence="2" id="KW-1185">Reference proteome</keyword>
<sequence>MYQGPALPSAALSPSLATGNALGMTLDWARWCFSSVTQVTLFMVPLPSGARQCPTHWHNGTAQCHHVS</sequence>
<dbReference type="EMBL" id="JAMKFB020000016">
    <property type="protein sequence ID" value="KAL0171302.1"/>
    <property type="molecule type" value="Genomic_DNA"/>
</dbReference>
<accession>A0ABD0PB63</accession>
<organism evidence="1 2">
    <name type="scientific">Cirrhinus mrigala</name>
    <name type="common">Mrigala</name>
    <dbReference type="NCBI Taxonomy" id="683832"/>
    <lineage>
        <taxon>Eukaryota</taxon>
        <taxon>Metazoa</taxon>
        <taxon>Chordata</taxon>
        <taxon>Craniata</taxon>
        <taxon>Vertebrata</taxon>
        <taxon>Euteleostomi</taxon>
        <taxon>Actinopterygii</taxon>
        <taxon>Neopterygii</taxon>
        <taxon>Teleostei</taxon>
        <taxon>Ostariophysi</taxon>
        <taxon>Cypriniformes</taxon>
        <taxon>Cyprinidae</taxon>
        <taxon>Labeoninae</taxon>
        <taxon>Labeonini</taxon>
        <taxon>Cirrhinus</taxon>
    </lineage>
</organism>
<protein>
    <submittedName>
        <fullName evidence="1">Uncharacterized protein</fullName>
    </submittedName>
</protein>
<reference evidence="1 2" key="1">
    <citation type="submission" date="2024-05" db="EMBL/GenBank/DDBJ databases">
        <title>Genome sequencing and assembly of Indian major carp, Cirrhinus mrigala (Hamilton, 1822).</title>
        <authorList>
            <person name="Mohindra V."/>
            <person name="Chowdhury L.M."/>
            <person name="Lal K."/>
            <person name="Jena J.K."/>
        </authorList>
    </citation>
    <scope>NUCLEOTIDE SEQUENCE [LARGE SCALE GENOMIC DNA]</scope>
    <source>
        <strain evidence="1">CM1030</strain>
        <tissue evidence="1">Blood</tissue>
    </source>
</reference>
<comment type="caution">
    <text evidence="1">The sequence shown here is derived from an EMBL/GenBank/DDBJ whole genome shotgun (WGS) entry which is preliminary data.</text>
</comment>
<gene>
    <name evidence="1" type="ORF">M9458_031613</name>
</gene>
<dbReference type="AlphaFoldDB" id="A0ABD0PB63"/>
<evidence type="ECO:0000313" key="1">
    <source>
        <dbReference type="EMBL" id="KAL0171302.1"/>
    </source>
</evidence>
<dbReference type="Proteomes" id="UP001529510">
    <property type="component" value="Unassembled WGS sequence"/>
</dbReference>
<name>A0ABD0PB63_CIRMR</name>